<accession>A0AAW0S283</accession>
<dbReference type="EMBL" id="JAAHCF010000083">
    <property type="protein sequence ID" value="KAK8148557.1"/>
    <property type="molecule type" value="Genomic_DNA"/>
</dbReference>
<evidence type="ECO:0000313" key="2">
    <source>
        <dbReference type="EMBL" id="KAK8148557.1"/>
    </source>
</evidence>
<proteinExistence type="predicted"/>
<sequence length="84" mass="8342">MRATTILGIISGAGALSMRAECPTSSGSACGIVTALGQSVGYPKCNCKTTCSGTVNFSGIKADVSIGVLLTNSQWSAADGIIKA</sequence>
<keyword evidence="3" id="KW-1185">Reference proteome</keyword>
<gene>
    <name evidence="2" type="ORF">G3M48_009807</name>
</gene>
<comment type="caution">
    <text evidence="2">The sequence shown here is derived from an EMBL/GenBank/DDBJ whole genome shotgun (WGS) entry which is preliminary data.</text>
</comment>
<feature type="chain" id="PRO_5043912000" evidence="1">
    <location>
        <begin position="16"/>
        <end position="84"/>
    </location>
</feature>
<reference evidence="2 3" key="1">
    <citation type="submission" date="2020-02" db="EMBL/GenBank/DDBJ databases">
        <title>Comparative genomics of the hypocrealean fungal genus Beauvera.</title>
        <authorList>
            <person name="Showalter D.N."/>
            <person name="Bushley K.E."/>
            <person name="Rehner S.A."/>
        </authorList>
    </citation>
    <scope>NUCLEOTIDE SEQUENCE [LARGE SCALE GENOMIC DNA]</scope>
    <source>
        <strain evidence="2 3">ARSEF4384</strain>
    </source>
</reference>
<protein>
    <submittedName>
        <fullName evidence="2">Uncharacterized protein</fullName>
    </submittedName>
</protein>
<keyword evidence="1" id="KW-0732">Signal</keyword>
<organism evidence="2 3">
    <name type="scientific">Beauveria asiatica</name>
    <dbReference type="NCBI Taxonomy" id="1069075"/>
    <lineage>
        <taxon>Eukaryota</taxon>
        <taxon>Fungi</taxon>
        <taxon>Dikarya</taxon>
        <taxon>Ascomycota</taxon>
        <taxon>Pezizomycotina</taxon>
        <taxon>Sordariomycetes</taxon>
        <taxon>Hypocreomycetidae</taxon>
        <taxon>Hypocreales</taxon>
        <taxon>Cordycipitaceae</taxon>
        <taxon>Beauveria</taxon>
    </lineage>
</organism>
<evidence type="ECO:0000256" key="1">
    <source>
        <dbReference type="SAM" id="SignalP"/>
    </source>
</evidence>
<dbReference type="Proteomes" id="UP001397290">
    <property type="component" value="Unassembled WGS sequence"/>
</dbReference>
<dbReference type="AlphaFoldDB" id="A0AAW0S283"/>
<name>A0AAW0S283_9HYPO</name>
<evidence type="ECO:0000313" key="3">
    <source>
        <dbReference type="Proteomes" id="UP001397290"/>
    </source>
</evidence>
<feature type="signal peptide" evidence="1">
    <location>
        <begin position="1"/>
        <end position="15"/>
    </location>
</feature>